<accession>A0A8C4QDS7</accession>
<evidence type="ECO:0000256" key="2">
    <source>
        <dbReference type="RuleBase" id="RU003844"/>
    </source>
</evidence>
<dbReference type="Gene3D" id="3.30.70.3490">
    <property type="match status" value="1"/>
</dbReference>
<dbReference type="GO" id="GO:0005829">
    <property type="term" value="C:cytosol"/>
    <property type="evidence" value="ECO:0007669"/>
    <property type="project" value="TreeGrafter"/>
</dbReference>
<reference evidence="4" key="1">
    <citation type="submission" date="2025-08" db="UniProtKB">
        <authorList>
            <consortium name="Ensembl"/>
        </authorList>
    </citation>
    <scope>IDENTIFICATION</scope>
</reference>
<dbReference type="GO" id="GO:0005886">
    <property type="term" value="C:plasma membrane"/>
    <property type="evidence" value="ECO:0007669"/>
    <property type="project" value="TreeGrafter"/>
</dbReference>
<reference evidence="4" key="2">
    <citation type="submission" date="2025-09" db="UniProtKB">
        <authorList>
            <consortium name="Ensembl"/>
        </authorList>
    </citation>
    <scope>IDENTIFICATION</scope>
</reference>
<keyword evidence="5" id="KW-1185">Reference proteome</keyword>
<organism evidence="4 5">
    <name type="scientific">Eptatretus burgeri</name>
    <name type="common">Inshore hagfish</name>
    <dbReference type="NCBI Taxonomy" id="7764"/>
    <lineage>
        <taxon>Eukaryota</taxon>
        <taxon>Metazoa</taxon>
        <taxon>Chordata</taxon>
        <taxon>Craniata</taxon>
        <taxon>Vertebrata</taxon>
        <taxon>Cyclostomata</taxon>
        <taxon>Myxini</taxon>
        <taxon>Myxiniformes</taxon>
        <taxon>Myxinidae</taxon>
        <taxon>Eptatretinae</taxon>
        <taxon>Eptatretus</taxon>
    </lineage>
</organism>
<dbReference type="PANTHER" id="PTHR10972:SF209">
    <property type="entry name" value="OXYSTEROL-BINDING PROTEIN"/>
    <property type="match status" value="1"/>
</dbReference>
<keyword evidence="1" id="KW-0446">Lipid-binding</keyword>
<proteinExistence type="inferred from homology"/>
<sequence>MENGISTTSSGELSKITMPVIFNEPLSFLQRICEYMEHTSLINKANASPDSIQRIQCVAAFAVSAVASNWERTGKPFNPLLGETYELFREDLGFRLVSEQVSHHPPISAFHAEGLNGDFIFHGSVYPKLKFWGKSVEAEPRGTITFELPKHKEVYTWTNPTCCVHNVIIGRLWIEQYGCMEIVNNSTGERCCITFKPCGLFGKELHKLEGYVQDKSKKKVAILYGKWTECLWSVDPAIYEAHKKNDKKSIEKFNTKLQAMEAVGEGDPDDADDIPAPEVTETVYVLPGSKLLWRVLPRPSNSAQMYNFTSFAMTLNELLSDMSAIAPTDSRLRSDMQAMENGDTELASEEKTRLEEKQRAARWHRANTGEEWLTRWFKQGSNVYTGAPDWIYTGDYWKRDYSHCPDIF</sequence>
<protein>
    <recommendedName>
        <fullName evidence="3">Oxysterol-binding protein</fullName>
    </recommendedName>
</protein>
<dbReference type="PROSITE" id="PS01013">
    <property type="entry name" value="OSBP"/>
    <property type="match status" value="1"/>
</dbReference>
<dbReference type="Gene3D" id="2.40.160.120">
    <property type="match status" value="1"/>
</dbReference>
<dbReference type="InterPro" id="IPR018494">
    <property type="entry name" value="Oxysterol-bd_CS"/>
</dbReference>
<keyword evidence="3" id="KW-0813">Transport</keyword>
<name>A0A8C4QDS7_EPTBU</name>
<comment type="similarity">
    <text evidence="2">Belongs to the OSBP family.</text>
</comment>
<dbReference type="Ensembl" id="ENSEBUT00000014432.1">
    <property type="protein sequence ID" value="ENSEBUP00000013855.1"/>
    <property type="gene ID" value="ENSEBUG00000008730.1"/>
</dbReference>
<dbReference type="InterPro" id="IPR000648">
    <property type="entry name" value="Oxysterol-bd"/>
</dbReference>
<dbReference type="GO" id="GO:0006869">
    <property type="term" value="P:lipid transport"/>
    <property type="evidence" value="ECO:0007669"/>
    <property type="project" value="UniProtKB-KW"/>
</dbReference>
<dbReference type="Proteomes" id="UP000694388">
    <property type="component" value="Unplaced"/>
</dbReference>
<dbReference type="FunFam" id="3.30.70.3490:FF:000015">
    <property type="entry name" value="Oxysterol-binding protein"/>
    <property type="match status" value="1"/>
</dbReference>
<dbReference type="AlphaFoldDB" id="A0A8C4QDS7"/>
<evidence type="ECO:0000313" key="4">
    <source>
        <dbReference type="Ensembl" id="ENSEBUP00000013855.1"/>
    </source>
</evidence>
<evidence type="ECO:0000313" key="5">
    <source>
        <dbReference type="Proteomes" id="UP000694388"/>
    </source>
</evidence>
<dbReference type="Pfam" id="PF01237">
    <property type="entry name" value="Oxysterol_BP"/>
    <property type="match status" value="1"/>
</dbReference>
<dbReference type="PANTHER" id="PTHR10972">
    <property type="entry name" value="OXYSTEROL-BINDING PROTEIN-RELATED"/>
    <property type="match status" value="1"/>
</dbReference>
<dbReference type="GeneTree" id="ENSGT00940000155295"/>
<keyword evidence="3" id="KW-0445">Lipid transport</keyword>
<dbReference type="OMA" id="WYCISLY"/>
<dbReference type="FunFam" id="2.40.160.120:FF:000005">
    <property type="entry name" value="Oxysterol-binding protein"/>
    <property type="match status" value="1"/>
</dbReference>
<dbReference type="GO" id="GO:0097038">
    <property type="term" value="C:perinuclear endoplasmic reticulum"/>
    <property type="evidence" value="ECO:0007669"/>
    <property type="project" value="TreeGrafter"/>
</dbReference>
<dbReference type="SUPFAM" id="SSF144000">
    <property type="entry name" value="Oxysterol-binding protein-like"/>
    <property type="match status" value="1"/>
</dbReference>
<evidence type="ECO:0000256" key="3">
    <source>
        <dbReference type="RuleBase" id="RU003845"/>
    </source>
</evidence>
<dbReference type="InterPro" id="IPR037239">
    <property type="entry name" value="OSBP_sf"/>
</dbReference>
<evidence type="ECO:0000256" key="1">
    <source>
        <dbReference type="ARBA" id="ARBA00023121"/>
    </source>
</evidence>
<dbReference type="GO" id="GO:0015485">
    <property type="term" value="F:cholesterol binding"/>
    <property type="evidence" value="ECO:0007669"/>
    <property type="project" value="TreeGrafter"/>
</dbReference>